<feature type="transmembrane region" description="Helical" evidence="6">
    <location>
        <begin position="181"/>
        <end position="200"/>
    </location>
</feature>
<dbReference type="PANTHER" id="PTHR11040:SF44">
    <property type="entry name" value="PROTEIN ZNTC-RELATED"/>
    <property type="match status" value="1"/>
</dbReference>
<protein>
    <submittedName>
        <fullName evidence="7">Zinc and cadmium transporter</fullName>
    </submittedName>
</protein>
<keyword evidence="3 6" id="KW-1133">Transmembrane helix</keyword>
<gene>
    <name evidence="7" type="ORF">SAMN06265222_1089</name>
</gene>
<keyword evidence="4 6" id="KW-0472">Membrane</keyword>
<feature type="transmembrane region" description="Helical" evidence="6">
    <location>
        <begin position="6"/>
        <end position="27"/>
    </location>
</feature>
<feature type="transmembrane region" description="Helical" evidence="6">
    <location>
        <begin position="70"/>
        <end position="88"/>
    </location>
</feature>
<organism evidence="7 8">
    <name type="scientific">Neorhodopirellula lusitana</name>
    <dbReference type="NCBI Taxonomy" id="445327"/>
    <lineage>
        <taxon>Bacteria</taxon>
        <taxon>Pseudomonadati</taxon>
        <taxon>Planctomycetota</taxon>
        <taxon>Planctomycetia</taxon>
        <taxon>Pirellulales</taxon>
        <taxon>Pirellulaceae</taxon>
        <taxon>Neorhodopirellula</taxon>
    </lineage>
</organism>
<evidence type="ECO:0000256" key="3">
    <source>
        <dbReference type="ARBA" id="ARBA00022989"/>
    </source>
</evidence>
<sequence>MSLSPEPLLLVYCVFIILASVTGGQMSKLFRMTHLRTQLLMSGVGGLMLGIAMLHLLPHASNVLGSPSKTGAAALAGLIAMFLLVRLFHTHDHGVVGEPDPDHSHHGCGHDHAHDHGHDHGTAHEQSHEKDLDADSKPLERAPALKKGFSWAGMFFGLALHTIIDGVALASSVIADAHHGAWLGLAGLGTFLAVALHKPLDAFAITSVMSKQGWSDRSQSIANGLFSVACPLGALMMYFGATRFAESNEILGWGLAISAGFFICIALADLLPEVAFHDHDRGKLTFALLFGVAIAVGIESLPGHVHADHEGHGHEYPGIIQNDELRSESEVDPVAPSSEPAEEIDSAKTP</sequence>
<proteinExistence type="predicted"/>
<feature type="transmembrane region" description="Helical" evidence="6">
    <location>
        <begin position="284"/>
        <end position="301"/>
    </location>
</feature>
<reference evidence="7 8" key="1">
    <citation type="submission" date="2017-05" db="EMBL/GenBank/DDBJ databases">
        <authorList>
            <person name="Varghese N."/>
            <person name="Submissions S."/>
        </authorList>
    </citation>
    <scope>NUCLEOTIDE SEQUENCE [LARGE SCALE GENOMIC DNA]</scope>
    <source>
        <strain evidence="7 8">DSM 25457</strain>
    </source>
</reference>
<evidence type="ECO:0000313" key="7">
    <source>
        <dbReference type="EMBL" id="SMP62953.1"/>
    </source>
</evidence>
<dbReference type="RefSeq" id="WP_283433391.1">
    <property type="nucleotide sequence ID" value="NZ_FXUG01000008.1"/>
</dbReference>
<dbReference type="Proteomes" id="UP001158067">
    <property type="component" value="Unassembled WGS sequence"/>
</dbReference>
<keyword evidence="2 6" id="KW-0812">Transmembrane</keyword>
<feature type="region of interest" description="Disordered" evidence="5">
    <location>
        <begin position="312"/>
        <end position="350"/>
    </location>
</feature>
<dbReference type="EMBL" id="FXUG01000008">
    <property type="protein sequence ID" value="SMP62953.1"/>
    <property type="molecule type" value="Genomic_DNA"/>
</dbReference>
<evidence type="ECO:0000313" key="8">
    <source>
        <dbReference type="Proteomes" id="UP001158067"/>
    </source>
</evidence>
<comment type="caution">
    <text evidence="7">The sequence shown here is derived from an EMBL/GenBank/DDBJ whole genome shotgun (WGS) entry which is preliminary data.</text>
</comment>
<evidence type="ECO:0000256" key="1">
    <source>
        <dbReference type="ARBA" id="ARBA00004141"/>
    </source>
</evidence>
<accession>A0ABY1Q8F1</accession>
<name>A0ABY1Q8F1_9BACT</name>
<feature type="transmembrane region" description="Helical" evidence="6">
    <location>
        <begin position="39"/>
        <end position="58"/>
    </location>
</feature>
<comment type="subcellular location">
    <subcellularLocation>
        <location evidence="1">Membrane</location>
        <topology evidence="1">Multi-pass membrane protein</topology>
    </subcellularLocation>
</comment>
<evidence type="ECO:0000256" key="6">
    <source>
        <dbReference type="SAM" id="Phobius"/>
    </source>
</evidence>
<feature type="transmembrane region" description="Helical" evidence="6">
    <location>
        <begin position="251"/>
        <end position="272"/>
    </location>
</feature>
<dbReference type="InterPro" id="IPR003689">
    <property type="entry name" value="ZIP"/>
</dbReference>
<dbReference type="Pfam" id="PF02535">
    <property type="entry name" value="Zip"/>
    <property type="match status" value="1"/>
</dbReference>
<feature type="transmembrane region" description="Helical" evidence="6">
    <location>
        <begin position="221"/>
        <end position="239"/>
    </location>
</feature>
<evidence type="ECO:0000256" key="2">
    <source>
        <dbReference type="ARBA" id="ARBA00022692"/>
    </source>
</evidence>
<feature type="transmembrane region" description="Helical" evidence="6">
    <location>
        <begin position="151"/>
        <end position="175"/>
    </location>
</feature>
<dbReference type="PANTHER" id="PTHR11040">
    <property type="entry name" value="ZINC/IRON TRANSPORTER"/>
    <property type="match status" value="1"/>
</dbReference>
<evidence type="ECO:0000256" key="5">
    <source>
        <dbReference type="SAM" id="MobiDB-lite"/>
    </source>
</evidence>
<evidence type="ECO:0000256" key="4">
    <source>
        <dbReference type="ARBA" id="ARBA00023136"/>
    </source>
</evidence>
<feature type="region of interest" description="Disordered" evidence="5">
    <location>
        <begin position="96"/>
        <end position="136"/>
    </location>
</feature>
<keyword evidence="8" id="KW-1185">Reference proteome</keyword>